<reference evidence="2" key="1">
    <citation type="journal article" date="2015" name="Nature">
        <title>Complex archaea that bridge the gap between prokaryotes and eukaryotes.</title>
        <authorList>
            <person name="Spang A."/>
            <person name="Saw J.H."/>
            <person name="Jorgensen S.L."/>
            <person name="Zaremba-Niedzwiedzka K."/>
            <person name="Martijn J."/>
            <person name="Lind A.E."/>
            <person name="van Eijk R."/>
            <person name="Schleper C."/>
            <person name="Guy L."/>
            <person name="Ettema T.J."/>
        </authorList>
    </citation>
    <scope>NUCLEOTIDE SEQUENCE</scope>
</reference>
<dbReference type="EMBL" id="LAZR01001133">
    <property type="protein sequence ID" value="KKN50125.1"/>
    <property type="molecule type" value="Genomic_DNA"/>
</dbReference>
<proteinExistence type="predicted"/>
<sequence>MSDTDILLTIIIFFVALGVLLPFIHAAFDEQVTDLNTQGVEFASGQGFSEDSVSILGIVTSILTMFFWTFGNIPVIIDLLLFVPIRIIFMILLFKLIRGVGG</sequence>
<keyword evidence="1" id="KW-0812">Transmembrane</keyword>
<accession>A0A0F9R0I4</accession>
<feature type="transmembrane region" description="Helical" evidence="1">
    <location>
        <begin position="53"/>
        <end position="70"/>
    </location>
</feature>
<evidence type="ECO:0000256" key="1">
    <source>
        <dbReference type="SAM" id="Phobius"/>
    </source>
</evidence>
<feature type="transmembrane region" description="Helical" evidence="1">
    <location>
        <begin position="6"/>
        <end position="28"/>
    </location>
</feature>
<dbReference type="AlphaFoldDB" id="A0A0F9R0I4"/>
<protein>
    <submittedName>
        <fullName evidence="2">Uncharacterized protein</fullName>
    </submittedName>
</protein>
<name>A0A0F9R0I4_9ZZZZ</name>
<organism evidence="2">
    <name type="scientific">marine sediment metagenome</name>
    <dbReference type="NCBI Taxonomy" id="412755"/>
    <lineage>
        <taxon>unclassified sequences</taxon>
        <taxon>metagenomes</taxon>
        <taxon>ecological metagenomes</taxon>
    </lineage>
</organism>
<keyword evidence="1" id="KW-0472">Membrane</keyword>
<gene>
    <name evidence="2" type="ORF">LCGC14_0636230</name>
</gene>
<comment type="caution">
    <text evidence="2">The sequence shown here is derived from an EMBL/GenBank/DDBJ whole genome shotgun (WGS) entry which is preliminary data.</text>
</comment>
<feature type="transmembrane region" description="Helical" evidence="1">
    <location>
        <begin position="76"/>
        <end position="97"/>
    </location>
</feature>
<evidence type="ECO:0000313" key="2">
    <source>
        <dbReference type="EMBL" id="KKN50125.1"/>
    </source>
</evidence>
<keyword evidence="1" id="KW-1133">Transmembrane helix</keyword>